<dbReference type="EMBL" id="JAGIZA010000018">
    <property type="protein sequence ID" value="MBP0495520.1"/>
    <property type="molecule type" value="Genomic_DNA"/>
</dbReference>
<keyword evidence="4" id="KW-0378">Hydrolase</keyword>
<comment type="caution">
    <text evidence="7">The sequence shown here is derived from an EMBL/GenBank/DDBJ whole genome shotgun (WGS) entry which is preliminary data.</text>
</comment>
<protein>
    <submittedName>
        <fullName evidence="7">MBL fold metallo-hydrolase</fullName>
    </submittedName>
</protein>
<keyword evidence="5" id="KW-0862">Zinc</keyword>
<dbReference type="SMART" id="SM00849">
    <property type="entry name" value="Lactamase_B"/>
    <property type="match status" value="1"/>
</dbReference>
<evidence type="ECO:0000256" key="1">
    <source>
        <dbReference type="ARBA" id="ARBA00001947"/>
    </source>
</evidence>
<dbReference type="AlphaFoldDB" id="A0A940S830"/>
<evidence type="ECO:0000256" key="2">
    <source>
        <dbReference type="ARBA" id="ARBA00007749"/>
    </source>
</evidence>
<organism evidence="7 8">
    <name type="scientific">Roseomonas indoligenes</name>
    <dbReference type="NCBI Taxonomy" id="2820811"/>
    <lineage>
        <taxon>Bacteria</taxon>
        <taxon>Pseudomonadati</taxon>
        <taxon>Pseudomonadota</taxon>
        <taxon>Alphaproteobacteria</taxon>
        <taxon>Acetobacterales</taxon>
        <taxon>Roseomonadaceae</taxon>
        <taxon>Roseomonas</taxon>
    </lineage>
</organism>
<evidence type="ECO:0000259" key="6">
    <source>
        <dbReference type="SMART" id="SM00849"/>
    </source>
</evidence>
<dbReference type="PANTHER" id="PTHR42978">
    <property type="entry name" value="QUORUM-QUENCHING LACTONASE YTNP-RELATED-RELATED"/>
    <property type="match status" value="1"/>
</dbReference>
<dbReference type="RefSeq" id="WP_209376318.1">
    <property type="nucleotide sequence ID" value="NZ_JAGIZA010000018.1"/>
</dbReference>
<name>A0A940S830_9PROT</name>
<dbReference type="Gene3D" id="3.60.15.10">
    <property type="entry name" value="Ribonuclease Z/Hydroxyacylglutathione hydrolase-like"/>
    <property type="match status" value="1"/>
</dbReference>
<proteinExistence type="inferred from homology"/>
<keyword evidence="8" id="KW-1185">Reference proteome</keyword>
<dbReference type="Proteomes" id="UP000677537">
    <property type="component" value="Unassembled WGS sequence"/>
</dbReference>
<evidence type="ECO:0000256" key="4">
    <source>
        <dbReference type="ARBA" id="ARBA00022801"/>
    </source>
</evidence>
<accession>A0A940S830</accession>
<dbReference type="GO" id="GO:0046872">
    <property type="term" value="F:metal ion binding"/>
    <property type="evidence" value="ECO:0007669"/>
    <property type="project" value="UniProtKB-KW"/>
</dbReference>
<gene>
    <name evidence="7" type="ORF">J5Y10_22230</name>
</gene>
<comment type="cofactor">
    <cofactor evidence="1">
        <name>Zn(2+)</name>
        <dbReference type="ChEBI" id="CHEBI:29105"/>
    </cofactor>
</comment>
<dbReference type="InterPro" id="IPR051013">
    <property type="entry name" value="MBL_superfamily_lactonases"/>
</dbReference>
<dbReference type="InterPro" id="IPR001279">
    <property type="entry name" value="Metallo-B-lactamas"/>
</dbReference>
<evidence type="ECO:0000256" key="5">
    <source>
        <dbReference type="ARBA" id="ARBA00022833"/>
    </source>
</evidence>
<dbReference type="InterPro" id="IPR036866">
    <property type="entry name" value="RibonucZ/Hydroxyglut_hydro"/>
</dbReference>
<evidence type="ECO:0000313" key="8">
    <source>
        <dbReference type="Proteomes" id="UP000677537"/>
    </source>
</evidence>
<keyword evidence="3" id="KW-0479">Metal-binding</keyword>
<comment type="similarity">
    <text evidence="2">Belongs to the metallo-beta-lactamase superfamily.</text>
</comment>
<evidence type="ECO:0000313" key="7">
    <source>
        <dbReference type="EMBL" id="MBP0495520.1"/>
    </source>
</evidence>
<sequence length="251" mass="27499">MYRLDVLVQGYPGKSVCHGGLGWSTIALLRGEGRVILIDVGAFGIRKELEKQLAARGVSADAVTDVVLTHAHYDHSVNYTLFPSATVWIGRTELEWAREVPPGFNPLPELYVQDMARSPRVRLIEDGGRFLPGLTAIAAPGHTPGCLLFRLDAASPPVLFTGDAAKNRAELLSLRTDMTMDADASRASLETVWRLWRETPGMIVVPGHDLSMRLDEGGRPEYLGERRAAIAAWFDEDLSVTTPIDLTEGHS</sequence>
<dbReference type="GO" id="GO:0016787">
    <property type="term" value="F:hydrolase activity"/>
    <property type="evidence" value="ECO:0007669"/>
    <property type="project" value="UniProtKB-KW"/>
</dbReference>
<dbReference type="Pfam" id="PF00753">
    <property type="entry name" value="Lactamase_B"/>
    <property type="match status" value="1"/>
</dbReference>
<feature type="domain" description="Metallo-beta-lactamase" evidence="6">
    <location>
        <begin position="23"/>
        <end position="208"/>
    </location>
</feature>
<reference evidence="7" key="1">
    <citation type="submission" date="2021-03" db="EMBL/GenBank/DDBJ databases">
        <authorList>
            <person name="So Y."/>
        </authorList>
    </citation>
    <scope>NUCLEOTIDE SEQUENCE</scope>
    <source>
        <strain evidence="7">SG15</strain>
    </source>
</reference>
<evidence type="ECO:0000256" key="3">
    <source>
        <dbReference type="ARBA" id="ARBA00022723"/>
    </source>
</evidence>
<dbReference type="SUPFAM" id="SSF56281">
    <property type="entry name" value="Metallo-hydrolase/oxidoreductase"/>
    <property type="match status" value="1"/>
</dbReference>
<dbReference type="PANTHER" id="PTHR42978:SF2">
    <property type="entry name" value="102 KBASES UNSTABLE REGION: FROM 1 TO 119443"/>
    <property type="match status" value="1"/>
</dbReference>